<protein>
    <submittedName>
        <fullName evidence="2">Uncharacterized protein</fullName>
    </submittedName>
</protein>
<gene>
    <name evidence="2" type="ORF">ALC57_15456</name>
</gene>
<evidence type="ECO:0000313" key="3">
    <source>
        <dbReference type="Proteomes" id="UP000078492"/>
    </source>
</evidence>
<dbReference type="AlphaFoldDB" id="A0A151IX13"/>
<dbReference type="EMBL" id="KQ980835">
    <property type="protein sequence ID" value="KYN12376.1"/>
    <property type="molecule type" value="Genomic_DNA"/>
</dbReference>
<dbReference type="Proteomes" id="UP000078492">
    <property type="component" value="Unassembled WGS sequence"/>
</dbReference>
<organism evidence="2 3">
    <name type="scientific">Trachymyrmex cornetzi</name>
    <dbReference type="NCBI Taxonomy" id="471704"/>
    <lineage>
        <taxon>Eukaryota</taxon>
        <taxon>Metazoa</taxon>
        <taxon>Ecdysozoa</taxon>
        <taxon>Arthropoda</taxon>
        <taxon>Hexapoda</taxon>
        <taxon>Insecta</taxon>
        <taxon>Pterygota</taxon>
        <taxon>Neoptera</taxon>
        <taxon>Endopterygota</taxon>
        <taxon>Hymenoptera</taxon>
        <taxon>Apocrita</taxon>
        <taxon>Aculeata</taxon>
        <taxon>Formicoidea</taxon>
        <taxon>Formicidae</taxon>
        <taxon>Myrmicinae</taxon>
        <taxon>Trachymyrmex</taxon>
    </lineage>
</organism>
<keyword evidence="3" id="KW-1185">Reference proteome</keyword>
<evidence type="ECO:0000313" key="2">
    <source>
        <dbReference type="EMBL" id="KYN12376.1"/>
    </source>
</evidence>
<sequence length="167" mass="18739">MNRDKLFFRHVLLHYFDLKKPAPRPTRVNETGDIVMKDTGRSTLDKRGDAYAERTRNGQRGDDVRAGLGDDRDLGSSLPSMDYPGSSKAWTEARTKRARKRMRTKEKERAAPNAGVEVRNGQDSRRVVVPPPSVGGTTAGVRRARLKARRERVRAAGHREAPLPLVL</sequence>
<evidence type="ECO:0000256" key="1">
    <source>
        <dbReference type="SAM" id="MobiDB-lite"/>
    </source>
</evidence>
<name>A0A151IX13_9HYME</name>
<accession>A0A151IX13</accession>
<feature type="compositionally biased region" description="Basic and acidic residues" evidence="1">
    <location>
        <begin position="45"/>
        <end position="74"/>
    </location>
</feature>
<feature type="region of interest" description="Disordered" evidence="1">
    <location>
        <begin position="45"/>
        <end position="139"/>
    </location>
</feature>
<reference evidence="2 3" key="1">
    <citation type="submission" date="2015-09" db="EMBL/GenBank/DDBJ databases">
        <title>Trachymyrmex cornetzi WGS genome.</title>
        <authorList>
            <person name="Nygaard S."/>
            <person name="Hu H."/>
            <person name="Boomsma J."/>
            <person name="Zhang G."/>
        </authorList>
    </citation>
    <scope>NUCLEOTIDE SEQUENCE [LARGE SCALE GENOMIC DNA]</scope>
    <source>
        <strain evidence="2">Tcor2-1</strain>
        <tissue evidence="2">Whole body</tissue>
    </source>
</reference>
<proteinExistence type="predicted"/>